<accession>A0A1H9IL92</accession>
<dbReference type="RefSeq" id="WP_218138906.1">
    <property type="nucleotide sequence ID" value="NZ_FOGF01000006.1"/>
</dbReference>
<name>A0A1H9IL92_9LACT</name>
<reference evidence="3 4" key="1">
    <citation type="submission" date="2016-10" db="EMBL/GenBank/DDBJ databases">
        <authorList>
            <person name="de Groot N.N."/>
        </authorList>
    </citation>
    <scope>NUCLEOTIDE SEQUENCE [LARGE SCALE GENOMIC DNA]</scope>
    <source>
        <strain evidence="3 4">DSM 15827</strain>
    </source>
</reference>
<dbReference type="EMBL" id="FOGF01000006">
    <property type="protein sequence ID" value="SEQ75155.1"/>
    <property type="molecule type" value="Genomic_DNA"/>
</dbReference>
<proteinExistence type="predicted"/>
<dbReference type="SUPFAM" id="SSF54106">
    <property type="entry name" value="LysM domain"/>
    <property type="match status" value="1"/>
</dbReference>
<dbReference type="AlphaFoldDB" id="A0A1H9IL92"/>
<dbReference type="InterPro" id="IPR018392">
    <property type="entry name" value="LysM"/>
</dbReference>
<dbReference type="CDD" id="cd00118">
    <property type="entry name" value="LysM"/>
    <property type="match status" value="1"/>
</dbReference>
<keyword evidence="4" id="KW-1185">Reference proteome</keyword>
<dbReference type="STRING" id="137733.SAMN05421767_10616"/>
<dbReference type="Gene3D" id="3.10.350.10">
    <property type="entry name" value="LysM domain"/>
    <property type="match status" value="1"/>
</dbReference>
<evidence type="ECO:0000256" key="1">
    <source>
        <dbReference type="SAM" id="MobiDB-lite"/>
    </source>
</evidence>
<feature type="domain" description="LysM" evidence="2">
    <location>
        <begin position="170"/>
        <end position="219"/>
    </location>
</feature>
<evidence type="ECO:0000259" key="2">
    <source>
        <dbReference type="PROSITE" id="PS51782"/>
    </source>
</evidence>
<sequence>MNIFIDGLKIPVMPENIKIGNSQNLETVNIIEAGEIPINIGATLKTIEFTSFVPGSFSDGSYMRHGNINPKSFIANIENKKKNGTPVQLLVGGPLGAAINSKFLIETFDLSSKVGYENDVIYLIKFTEYKKHVAKKIEITKQKVIFNKPKPTNNNKPTPRTATTQTPHHKTHTVVRGDTLWAIAQRNYGSGSQYPKIFNANRDKIKDPNLIYPGQVLTIP</sequence>
<dbReference type="PANTHER" id="PTHR34700:SF4">
    <property type="entry name" value="PHAGE-LIKE ELEMENT PBSX PROTEIN XKDP"/>
    <property type="match status" value="1"/>
</dbReference>
<dbReference type="PANTHER" id="PTHR34700">
    <property type="entry name" value="POTASSIUM BINDING PROTEIN KBP"/>
    <property type="match status" value="1"/>
</dbReference>
<protein>
    <submittedName>
        <fullName evidence="3">LysM domain-containing protein</fullName>
    </submittedName>
</protein>
<dbReference type="SMART" id="SM00257">
    <property type="entry name" value="LysM"/>
    <property type="match status" value="1"/>
</dbReference>
<evidence type="ECO:0000313" key="3">
    <source>
        <dbReference type="EMBL" id="SEQ75155.1"/>
    </source>
</evidence>
<dbReference type="PROSITE" id="PS51782">
    <property type="entry name" value="LYSM"/>
    <property type="match status" value="1"/>
</dbReference>
<dbReference type="InterPro" id="IPR036779">
    <property type="entry name" value="LysM_dom_sf"/>
</dbReference>
<evidence type="ECO:0000313" key="4">
    <source>
        <dbReference type="Proteomes" id="UP000198556"/>
    </source>
</evidence>
<feature type="compositionally biased region" description="Low complexity" evidence="1">
    <location>
        <begin position="148"/>
        <end position="164"/>
    </location>
</feature>
<dbReference type="InterPro" id="IPR052196">
    <property type="entry name" value="Bact_Kbp"/>
</dbReference>
<organism evidence="3 4">
    <name type="scientific">Granulicatella balaenopterae</name>
    <dbReference type="NCBI Taxonomy" id="137733"/>
    <lineage>
        <taxon>Bacteria</taxon>
        <taxon>Bacillati</taxon>
        <taxon>Bacillota</taxon>
        <taxon>Bacilli</taxon>
        <taxon>Lactobacillales</taxon>
        <taxon>Carnobacteriaceae</taxon>
        <taxon>Granulicatella</taxon>
    </lineage>
</organism>
<dbReference type="Proteomes" id="UP000198556">
    <property type="component" value="Unassembled WGS sequence"/>
</dbReference>
<dbReference type="Pfam" id="PF01476">
    <property type="entry name" value="LysM"/>
    <property type="match status" value="1"/>
</dbReference>
<feature type="region of interest" description="Disordered" evidence="1">
    <location>
        <begin position="148"/>
        <end position="171"/>
    </location>
</feature>
<gene>
    <name evidence="3" type="ORF">SAMN05421767_10616</name>
</gene>